<organism evidence="1 2">
    <name type="scientific">Sinosporangium album</name>
    <dbReference type="NCBI Taxonomy" id="504805"/>
    <lineage>
        <taxon>Bacteria</taxon>
        <taxon>Bacillati</taxon>
        <taxon>Actinomycetota</taxon>
        <taxon>Actinomycetes</taxon>
        <taxon>Streptosporangiales</taxon>
        <taxon>Streptosporangiaceae</taxon>
        <taxon>Sinosporangium</taxon>
    </lineage>
</organism>
<dbReference type="STRING" id="504805.SAMN05421505_12084"/>
<sequence length="107" mass="11944">MPQLYVAPDPDIARPSVTLVDAEPAARLRGERLVVRGANGWVRDFRAESDPYRSTDGSWRVRVLPEAAWYTLVECGLIPPDVRVEDVPLAGVLVETFTQEAPARTLW</sequence>
<evidence type="ECO:0000313" key="2">
    <source>
        <dbReference type="Proteomes" id="UP000198923"/>
    </source>
</evidence>
<gene>
    <name evidence="1" type="ORF">SAMN05421505_12084</name>
</gene>
<keyword evidence="2" id="KW-1185">Reference proteome</keyword>
<accession>A0A1G8EG32</accession>
<evidence type="ECO:0000313" key="1">
    <source>
        <dbReference type="EMBL" id="SDH68806.1"/>
    </source>
</evidence>
<dbReference type="AlphaFoldDB" id="A0A1G8EG32"/>
<dbReference type="RefSeq" id="WP_093172245.1">
    <property type="nucleotide sequence ID" value="NZ_FNCN01000020.1"/>
</dbReference>
<name>A0A1G8EG32_9ACTN</name>
<protein>
    <submittedName>
        <fullName evidence="1">Uncharacterized protein</fullName>
    </submittedName>
</protein>
<dbReference type="EMBL" id="FNCN01000020">
    <property type="protein sequence ID" value="SDH68806.1"/>
    <property type="molecule type" value="Genomic_DNA"/>
</dbReference>
<proteinExistence type="predicted"/>
<dbReference type="OrthoDB" id="3367395at2"/>
<dbReference type="Proteomes" id="UP000198923">
    <property type="component" value="Unassembled WGS sequence"/>
</dbReference>
<reference evidence="1 2" key="1">
    <citation type="submission" date="2016-10" db="EMBL/GenBank/DDBJ databases">
        <authorList>
            <person name="de Groot N.N."/>
        </authorList>
    </citation>
    <scope>NUCLEOTIDE SEQUENCE [LARGE SCALE GENOMIC DNA]</scope>
    <source>
        <strain evidence="1 2">CPCC 201354</strain>
    </source>
</reference>